<gene>
    <name evidence="6" type="ORF">G9Q37_12975</name>
</gene>
<reference evidence="6 7" key="1">
    <citation type="submission" date="2020-03" db="EMBL/GenBank/DDBJ databases">
        <title>Hydrogenophaga sp. nov. isolated from cyanobacterial mat.</title>
        <authorList>
            <person name="Thorat V."/>
            <person name="Kirdat K."/>
            <person name="Tiwarekar B."/>
            <person name="Costa E.D."/>
            <person name="Yadav A."/>
        </authorList>
    </citation>
    <scope>NUCLEOTIDE SEQUENCE [LARGE SCALE GENOMIC DNA]</scope>
    <source>
        <strain evidence="6 7">BA0156</strain>
    </source>
</reference>
<dbReference type="EMBL" id="CP049989">
    <property type="protein sequence ID" value="QIM52988.1"/>
    <property type="molecule type" value="Genomic_DNA"/>
</dbReference>
<dbReference type="Proteomes" id="UP000503162">
    <property type="component" value="Chromosome"/>
</dbReference>
<dbReference type="SUPFAM" id="SSF56436">
    <property type="entry name" value="C-type lectin-like"/>
    <property type="match status" value="1"/>
</dbReference>
<dbReference type="InterPro" id="IPR005532">
    <property type="entry name" value="SUMF_dom"/>
</dbReference>
<dbReference type="Gene3D" id="3.90.1580.10">
    <property type="entry name" value="paralog of FGE (formylglycine-generating enzyme)"/>
    <property type="match status" value="2"/>
</dbReference>
<sequence length="400" mass="44924">MQRDPFTDLAARYTEVRARSTALCAPLAPEDHVPQPVADVSPPKWHLAHTTWFFEALLLTPAWPGYRVHHPGYGYLFNSYYEGEGPRVPRAQRGALSRPTVAEVHAYRAHVDAAVQAWLATRPTPEWLERLELGLQHEQQHQELLLTDIKFILGHQPLRPAYARADTGTVDPQHEHAAQDAGPLRWIAHPGGVVAIGHAGPGFAFDNEGARHELLLRPFGIANRLVNNAEYAAFIESGGYERAQHWHAEGWDWRNASGERAPMYWFRGEGGAWWHQTLAGPQPLPADAPVTHVNWYEACAYADWAGARLPTEAEWEAAATGAGMPWGRRWEWTASAYAPYPGFRRATGSVGEYNGKFMVNQQVLRGMSFATPPGHGRSSYRNFFHPPLRWQYTGIRLARS</sequence>
<evidence type="ECO:0000256" key="2">
    <source>
        <dbReference type="ARBA" id="ARBA00023004"/>
    </source>
</evidence>
<dbReference type="PANTHER" id="PTHR23150">
    <property type="entry name" value="SULFATASE MODIFYING FACTOR 1, 2"/>
    <property type="match status" value="1"/>
</dbReference>
<feature type="domain" description="DinB-like" evidence="5">
    <location>
        <begin position="13"/>
        <end position="143"/>
    </location>
</feature>
<dbReference type="InterPro" id="IPR016187">
    <property type="entry name" value="CTDL_fold"/>
</dbReference>
<dbReference type="InterPro" id="IPR042095">
    <property type="entry name" value="SUMF_sf"/>
</dbReference>
<name>A0A6G8IIY7_9BURK</name>
<comment type="pathway">
    <text evidence="3">Amino-acid biosynthesis; ergothioneine biosynthesis.</text>
</comment>
<dbReference type="RefSeq" id="WP_166227614.1">
    <property type="nucleotide sequence ID" value="NZ_CP049989.1"/>
</dbReference>
<accession>A0A6G8IIY7</accession>
<evidence type="ECO:0000256" key="1">
    <source>
        <dbReference type="ARBA" id="ARBA00023002"/>
    </source>
</evidence>
<evidence type="ECO:0000313" key="6">
    <source>
        <dbReference type="EMBL" id="QIM52988.1"/>
    </source>
</evidence>
<evidence type="ECO:0000313" key="7">
    <source>
        <dbReference type="Proteomes" id="UP000503162"/>
    </source>
</evidence>
<evidence type="ECO:0000259" key="4">
    <source>
        <dbReference type="Pfam" id="PF03781"/>
    </source>
</evidence>
<organism evidence="6 7">
    <name type="scientific">Hydrogenophaga crocea</name>
    <dbReference type="NCBI Taxonomy" id="2716225"/>
    <lineage>
        <taxon>Bacteria</taxon>
        <taxon>Pseudomonadati</taxon>
        <taxon>Pseudomonadota</taxon>
        <taxon>Betaproteobacteria</taxon>
        <taxon>Burkholderiales</taxon>
        <taxon>Comamonadaceae</taxon>
        <taxon>Hydrogenophaga</taxon>
    </lineage>
</organism>
<dbReference type="Pfam" id="PF12867">
    <property type="entry name" value="DinB_2"/>
    <property type="match status" value="1"/>
</dbReference>
<keyword evidence="1" id="KW-0560">Oxidoreductase</keyword>
<dbReference type="InterPro" id="IPR051043">
    <property type="entry name" value="Sulfatase_Mod_Factor_Kinase"/>
</dbReference>
<evidence type="ECO:0000259" key="5">
    <source>
        <dbReference type="Pfam" id="PF12867"/>
    </source>
</evidence>
<protein>
    <submittedName>
        <fullName evidence="6">Ergothioneine biosynthesis protein EgtB</fullName>
    </submittedName>
</protein>
<feature type="domain" description="Sulfatase-modifying factor enzyme-like" evidence="4">
    <location>
        <begin position="186"/>
        <end position="322"/>
    </location>
</feature>
<keyword evidence="7" id="KW-1185">Reference proteome</keyword>
<dbReference type="PANTHER" id="PTHR23150:SF36">
    <property type="entry name" value="HERCYNINE OXYGENASE"/>
    <property type="match status" value="1"/>
</dbReference>
<dbReference type="GO" id="GO:0052699">
    <property type="term" value="P:ergothioneine biosynthetic process"/>
    <property type="evidence" value="ECO:0007669"/>
    <property type="project" value="InterPro"/>
</dbReference>
<evidence type="ECO:0000256" key="3">
    <source>
        <dbReference type="ARBA" id="ARBA00037882"/>
    </source>
</evidence>
<dbReference type="KEGG" id="hcz:G9Q37_12975"/>
<dbReference type="InterPro" id="IPR034660">
    <property type="entry name" value="DinB/YfiT-like"/>
</dbReference>
<dbReference type="SUPFAM" id="SSF109854">
    <property type="entry name" value="DinB/YfiT-like putative metalloenzymes"/>
    <property type="match status" value="1"/>
</dbReference>
<keyword evidence="2" id="KW-0408">Iron</keyword>
<dbReference type="InterPro" id="IPR024775">
    <property type="entry name" value="DinB-like"/>
</dbReference>
<dbReference type="AlphaFoldDB" id="A0A6G8IIY7"/>
<dbReference type="Pfam" id="PF03781">
    <property type="entry name" value="FGE-sulfatase"/>
    <property type="match status" value="1"/>
</dbReference>
<dbReference type="InterPro" id="IPR017806">
    <property type="entry name" value="EgtB"/>
</dbReference>
<dbReference type="NCBIfam" id="TIGR03440">
    <property type="entry name" value="egtB_TIGR03440"/>
    <property type="match status" value="1"/>
</dbReference>
<proteinExistence type="predicted"/>